<dbReference type="AlphaFoldDB" id="R7W774"/>
<reference evidence="1" key="1">
    <citation type="submission" date="2015-06" db="UniProtKB">
        <authorList>
            <consortium name="EnsemblPlants"/>
        </authorList>
    </citation>
    <scope>IDENTIFICATION</scope>
</reference>
<dbReference type="EnsemblPlants" id="EMT12989">
    <property type="protein sequence ID" value="EMT12989"/>
    <property type="gene ID" value="F775_02982"/>
</dbReference>
<dbReference type="ExpressionAtlas" id="R7W774">
    <property type="expression patterns" value="baseline"/>
</dbReference>
<dbReference type="InterPro" id="IPR000782">
    <property type="entry name" value="FAS1_domain"/>
</dbReference>
<dbReference type="PROSITE" id="PS50213">
    <property type="entry name" value="FAS1"/>
    <property type="match status" value="1"/>
</dbReference>
<sequence length="347" mass="37360">MAAGSRRMLIPLRPRLLSRQRTLLAGLAAAFAVTLLSIVLLLSSLPASSSPPSRRRHGVDTTSTTALSPPAHCGAMSASLGEFGEMMVSMLPRDLAFTAFMPSPESFRRVLGLRHNDSAAGLKASDDTYAVVSRVLGFSAVPLRLRSGDVALRGTARLLDLDSVSGLKVHAWRDVDGALVVNGVRSECVDIVRDETVVHVMAGVLMDAEFERSAVAGRRSGTMVDAKTGSELLERRGRQALCHDVSKLLGRRDMQHAYMTKSYLFANKMDINLNVLGASMMNRVGREVDRRNIVTVDNRGLVNQRQELMQKLTKPGTLGDDVGNGAVLRFSTGAGDNGLPLGRPGDK</sequence>
<proteinExistence type="predicted"/>
<evidence type="ECO:0000313" key="1">
    <source>
        <dbReference type="EnsemblPlants" id="EMT12989"/>
    </source>
</evidence>
<accession>R7W774</accession>
<dbReference type="PANTHER" id="PTHR37232:SF2">
    <property type="entry name" value="FAS1 DOMAIN-CONTAINING PROTEIN"/>
    <property type="match status" value="1"/>
</dbReference>
<name>R7W774_AEGTA</name>
<dbReference type="PANTHER" id="PTHR37232">
    <property type="entry name" value="FASCICLIN DOMAIN PROTEIN"/>
    <property type="match status" value="1"/>
</dbReference>
<organism evidence="1">
    <name type="scientific">Aegilops tauschii</name>
    <name type="common">Tausch's goatgrass</name>
    <name type="synonym">Aegilops squarrosa</name>
    <dbReference type="NCBI Taxonomy" id="37682"/>
    <lineage>
        <taxon>Eukaryota</taxon>
        <taxon>Viridiplantae</taxon>
        <taxon>Streptophyta</taxon>
        <taxon>Embryophyta</taxon>
        <taxon>Tracheophyta</taxon>
        <taxon>Spermatophyta</taxon>
        <taxon>Magnoliopsida</taxon>
        <taxon>Liliopsida</taxon>
        <taxon>Poales</taxon>
        <taxon>Poaceae</taxon>
        <taxon>BOP clade</taxon>
        <taxon>Pooideae</taxon>
        <taxon>Triticodae</taxon>
        <taxon>Triticeae</taxon>
        <taxon>Triticinae</taxon>
        <taxon>Aegilops</taxon>
    </lineage>
</organism>
<protein>
    <submittedName>
        <fullName evidence="1">Uncharacterized protein</fullName>
    </submittedName>
</protein>